<evidence type="ECO:0000313" key="3">
    <source>
        <dbReference type="Proteomes" id="UP000250744"/>
    </source>
</evidence>
<reference evidence="2 3" key="1">
    <citation type="submission" date="2018-06" db="EMBL/GenBank/DDBJ databases">
        <title>Nitrincola tibetense sp. nov., isolated from Lake XuguoCo on Tibetan Plateau.</title>
        <authorList>
            <person name="Xing P."/>
        </authorList>
    </citation>
    <scope>NUCLEOTIDE SEQUENCE [LARGE SCALE GENOMIC DNA]</scope>
    <source>
        <strain evidence="3">xg18</strain>
    </source>
</reference>
<organism evidence="2 3">
    <name type="scientific">Nitrincola tibetensis</name>
    <dbReference type="NCBI Taxonomy" id="2219697"/>
    <lineage>
        <taxon>Bacteria</taxon>
        <taxon>Pseudomonadati</taxon>
        <taxon>Pseudomonadota</taxon>
        <taxon>Gammaproteobacteria</taxon>
        <taxon>Oceanospirillales</taxon>
        <taxon>Oceanospirillaceae</taxon>
        <taxon>Nitrincola</taxon>
    </lineage>
</organism>
<keyword evidence="1" id="KW-0175">Coiled coil</keyword>
<gene>
    <name evidence="2" type="ORF">DN062_02710</name>
</gene>
<name>A0A364NQM6_9GAMM</name>
<feature type="coiled-coil region" evidence="1">
    <location>
        <begin position="16"/>
        <end position="46"/>
    </location>
</feature>
<comment type="caution">
    <text evidence="2">The sequence shown here is derived from an EMBL/GenBank/DDBJ whole genome shotgun (WGS) entry which is preliminary data.</text>
</comment>
<dbReference type="EMBL" id="QKRX01000002">
    <property type="protein sequence ID" value="RAU19197.1"/>
    <property type="molecule type" value="Genomic_DNA"/>
</dbReference>
<accession>A0A364NQM6</accession>
<keyword evidence="3" id="KW-1185">Reference proteome</keyword>
<dbReference type="Proteomes" id="UP000250744">
    <property type="component" value="Unassembled WGS sequence"/>
</dbReference>
<sequence>MHVRVEVVMQNTDVPREEYFRVKAEAEELMQRLIQAHAKIEALQSQGLTNTPKMPVSSQADTANNKRMEEQQRLFLDTSPLLAGVRKTQAELTHRIQQLEFQLKQEQVQVSWYRTLALKTLREVYRKSWKYKRELKDQIKQLRASDYFDGKWYLENYSDVASSRLDPVIHYLKFGALEGRNPSAHFDTLYYIQQNPDVANAGLNPLLHFIVYGIHEGRRPAANQKLLPISNATA</sequence>
<evidence type="ECO:0000313" key="2">
    <source>
        <dbReference type="EMBL" id="RAU19197.1"/>
    </source>
</evidence>
<proteinExistence type="predicted"/>
<evidence type="ECO:0000256" key="1">
    <source>
        <dbReference type="SAM" id="Coils"/>
    </source>
</evidence>
<protein>
    <submittedName>
        <fullName evidence="2">Uncharacterized protein</fullName>
    </submittedName>
</protein>
<dbReference type="AlphaFoldDB" id="A0A364NQM6"/>